<evidence type="ECO:0000313" key="2">
    <source>
        <dbReference type="EMBL" id="KRO32481.1"/>
    </source>
</evidence>
<accession>A0A0R2P3F4</accession>
<dbReference type="AlphaFoldDB" id="A0A0R2P3F4"/>
<protein>
    <recommendedName>
        <fullName evidence="4">Ig-like domain-containing protein</fullName>
    </recommendedName>
</protein>
<evidence type="ECO:0008006" key="4">
    <source>
        <dbReference type="Google" id="ProtNLM"/>
    </source>
</evidence>
<keyword evidence="1" id="KW-0732">Signal</keyword>
<comment type="caution">
    <text evidence="2">The sequence shown here is derived from an EMBL/GenBank/DDBJ whole genome shotgun (WGS) entry which is preliminary data.</text>
</comment>
<feature type="chain" id="PRO_5038872633" description="Ig-like domain-containing protein" evidence="1">
    <location>
        <begin position="26"/>
        <end position="391"/>
    </location>
</feature>
<dbReference type="EMBL" id="LIAX01000142">
    <property type="protein sequence ID" value="KRO32481.1"/>
    <property type="molecule type" value="Genomic_DNA"/>
</dbReference>
<evidence type="ECO:0000256" key="1">
    <source>
        <dbReference type="SAM" id="SignalP"/>
    </source>
</evidence>
<organism evidence="2 3">
    <name type="scientific">Actinobacteria bacterium BACL2 MAG-121220-bin52</name>
    <dbReference type="NCBI Taxonomy" id="1655573"/>
    <lineage>
        <taxon>Bacteria</taxon>
        <taxon>Bacillati</taxon>
        <taxon>Actinomycetota</taxon>
        <taxon>Actinomycetes</taxon>
        <taxon>Actinomycetes incertae sedis</taxon>
        <taxon>ac1 cluster</taxon>
    </lineage>
</organism>
<feature type="signal peptide" evidence="1">
    <location>
        <begin position="1"/>
        <end position="25"/>
    </location>
</feature>
<evidence type="ECO:0000313" key="3">
    <source>
        <dbReference type="Proteomes" id="UP000054017"/>
    </source>
</evidence>
<reference evidence="2 3" key="1">
    <citation type="submission" date="2015-10" db="EMBL/GenBank/DDBJ databases">
        <title>Metagenome-Assembled Genomes uncover a global brackish microbiome.</title>
        <authorList>
            <person name="Hugerth L.W."/>
            <person name="Larsson J."/>
            <person name="Alneberg J."/>
            <person name="Lindh M.V."/>
            <person name="Legrand C."/>
            <person name="Pinhassi J."/>
            <person name="Andersson A.F."/>
        </authorList>
    </citation>
    <scope>NUCLEOTIDE SEQUENCE [LARGE SCALE GENOMIC DNA]</scope>
    <source>
        <strain evidence="2">BACL2 MAG-121220-bin52</strain>
    </source>
</reference>
<gene>
    <name evidence="2" type="ORF">ABR65_02825</name>
</gene>
<proteinExistence type="predicted"/>
<dbReference type="Proteomes" id="UP000054017">
    <property type="component" value="Unassembled WGS sequence"/>
</dbReference>
<name>A0A0R2P3F4_9ACTN</name>
<sequence length="391" mass="42961">MYGQDMKLRLIGVLTILVLSVSATAVPVSAAVKAGAKCKVVGQIKVKKNKEFTCTAKGKKLVWRKEAKVVTASGVKDNASEKENSSDSAQKPVVIPTIEAKSFASGITSNELLAWTKAAIAEMKNPPTSFLSLIWPIGVALDDEPDPGVFGGDPFAEHSDILSASEIKDASNYFRTWQTSLVANAANGCKQSAADLSEGADRVERWIKGAANVATAPDPCFNARAVTMAWTAEQSKYNAKTTFFHEAYHGLSNYLLAQCSPILKIDEDKMNYMRWFAEGTADYFGHYMAAKNEGRTDHKQRLLARFHTSLITEPNMKLDSNTYPQAAAMILMMERGLITEEKLVNGSYFNDCKWINTFDPANQNMKYIFNNFSKIKFSGGVYSYTDSAING</sequence>